<dbReference type="AlphaFoldDB" id="A0A923L5Z3"/>
<dbReference type="GO" id="GO:0005737">
    <property type="term" value="C:cytoplasm"/>
    <property type="evidence" value="ECO:0007669"/>
    <property type="project" value="TreeGrafter"/>
</dbReference>
<dbReference type="EMBL" id="JACOOL010000006">
    <property type="protein sequence ID" value="MBC5637000.1"/>
    <property type="molecule type" value="Genomic_DNA"/>
</dbReference>
<name>A0A923L5Z3_9BACI</name>
<keyword evidence="2" id="KW-1185">Reference proteome</keyword>
<sequence length="321" mass="35832">METILLTKSEVERLLDINQLYKDLVEAFRYYSKRKERNGLRVRSSLKYDNSSAMILFPGLLANIPAFTIKNHTKFPSETPSIKGVIHLHDLYSGSLLSIMDSTYITSVRTGLSGAIGTHFLARKDANKVAIIGAGVQGTQQLRALSMLREISEIFIFDENKENAKRMISNLQQEIHSSFTICQSLDQSVVDADIIICATWSKKPFLFSNMIKKGTHITTLGPDEPNKAEVSAELIEKSLFICDDRELAVSMGAIGGVGLDVREIDAELGEVIDNKNLGRRNDDQITIFGMVGLPFQDLVGAWMVYQQAIKDEIGLRINFLQ</sequence>
<protein>
    <submittedName>
        <fullName evidence="1">Ornithine cyclodeaminase family protein</fullName>
    </submittedName>
</protein>
<evidence type="ECO:0000313" key="2">
    <source>
        <dbReference type="Proteomes" id="UP000637359"/>
    </source>
</evidence>
<dbReference type="InterPro" id="IPR023401">
    <property type="entry name" value="ODC_N"/>
</dbReference>
<comment type="caution">
    <text evidence="1">The sequence shown here is derived from an EMBL/GenBank/DDBJ whole genome shotgun (WGS) entry which is preliminary data.</text>
</comment>
<dbReference type="InterPro" id="IPR003462">
    <property type="entry name" value="ODC_Mu_crystall"/>
</dbReference>
<dbReference type="InterPro" id="IPR036291">
    <property type="entry name" value="NAD(P)-bd_dom_sf"/>
</dbReference>
<dbReference type="Gene3D" id="3.40.50.720">
    <property type="entry name" value="NAD(P)-binding Rossmann-like Domain"/>
    <property type="match status" value="1"/>
</dbReference>
<dbReference type="RefSeq" id="WP_186869719.1">
    <property type="nucleotide sequence ID" value="NZ_JACOOL010000006.1"/>
</dbReference>
<accession>A0A923L5Z3</accession>
<organism evidence="1 2">
    <name type="scientific">Ornithinibacillus hominis</name>
    <dbReference type="NCBI Taxonomy" id="2763055"/>
    <lineage>
        <taxon>Bacteria</taxon>
        <taxon>Bacillati</taxon>
        <taxon>Bacillota</taxon>
        <taxon>Bacilli</taxon>
        <taxon>Bacillales</taxon>
        <taxon>Bacillaceae</taxon>
        <taxon>Ornithinibacillus</taxon>
    </lineage>
</organism>
<dbReference type="PANTHER" id="PTHR13812">
    <property type="entry name" value="KETIMINE REDUCTASE MU-CRYSTALLIN"/>
    <property type="match status" value="1"/>
</dbReference>
<dbReference type="PANTHER" id="PTHR13812:SF19">
    <property type="entry name" value="KETIMINE REDUCTASE MU-CRYSTALLIN"/>
    <property type="match status" value="1"/>
</dbReference>
<dbReference type="Pfam" id="PF02423">
    <property type="entry name" value="OCD_Mu_crystall"/>
    <property type="match status" value="1"/>
</dbReference>
<proteinExistence type="predicted"/>
<dbReference type="Proteomes" id="UP000637359">
    <property type="component" value="Unassembled WGS sequence"/>
</dbReference>
<dbReference type="SUPFAM" id="SSF51735">
    <property type="entry name" value="NAD(P)-binding Rossmann-fold domains"/>
    <property type="match status" value="1"/>
</dbReference>
<reference evidence="1" key="1">
    <citation type="submission" date="2020-08" db="EMBL/GenBank/DDBJ databases">
        <title>Genome public.</title>
        <authorList>
            <person name="Liu C."/>
            <person name="Sun Q."/>
        </authorList>
    </citation>
    <scope>NUCLEOTIDE SEQUENCE</scope>
    <source>
        <strain evidence="1">BX22</strain>
    </source>
</reference>
<evidence type="ECO:0000313" key="1">
    <source>
        <dbReference type="EMBL" id="MBC5637000.1"/>
    </source>
</evidence>
<dbReference type="Gene3D" id="3.30.1780.10">
    <property type="entry name" value="ornithine cyclodeaminase, domain 1"/>
    <property type="match status" value="1"/>
</dbReference>
<gene>
    <name evidence="1" type="ORF">H8S33_09295</name>
</gene>
<dbReference type="PIRSF" id="PIRSF001439">
    <property type="entry name" value="CryM"/>
    <property type="match status" value="1"/>
</dbReference>